<reference evidence="2" key="1">
    <citation type="submission" date="2017-09" db="EMBL/GenBank/DDBJ databases">
        <title>Depth-based differentiation of microbial function through sediment-hosted aquifers and enrichment of novel symbionts in the deep terrestrial subsurface.</title>
        <authorList>
            <person name="Probst A.J."/>
            <person name="Ladd B."/>
            <person name="Jarett J.K."/>
            <person name="Geller-Mcgrath D.E."/>
            <person name="Sieber C.M.K."/>
            <person name="Emerson J.B."/>
            <person name="Anantharaman K."/>
            <person name="Thomas B.C."/>
            <person name="Malmstrom R."/>
            <person name="Stieglmeier M."/>
            <person name="Klingl A."/>
            <person name="Woyke T."/>
            <person name="Ryan C.M."/>
            <person name="Banfield J.F."/>
        </authorList>
    </citation>
    <scope>NUCLEOTIDE SEQUENCE [LARGE SCALE GENOMIC DNA]</scope>
</reference>
<protein>
    <submittedName>
        <fullName evidence="1">Sugar transferase</fullName>
    </submittedName>
</protein>
<dbReference type="EMBL" id="PFKX01000005">
    <property type="protein sequence ID" value="PIY58805.1"/>
    <property type="molecule type" value="Genomic_DNA"/>
</dbReference>
<dbReference type="Proteomes" id="UP000230732">
    <property type="component" value="Unassembled WGS sequence"/>
</dbReference>
<organism evidence="1 2">
    <name type="scientific">Candidatus Yonathbacteria bacterium CG_4_10_14_0_8_um_filter_43_17</name>
    <dbReference type="NCBI Taxonomy" id="1975099"/>
    <lineage>
        <taxon>Bacteria</taxon>
        <taxon>Candidatus Yonathiibacteriota</taxon>
    </lineage>
</organism>
<accession>A0A2M7Q6V0</accession>
<keyword evidence="1" id="KW-0808">Transferase</keyword>
<dbReference type="SUPFAM" id="SSF53448">
    <property type="entry name" value="Nucleotide-diphospho-sugar transferases"/>
    <property type="match status" value="1"/>
</dbReference>
<dbReference type="Gene3D" id="3.90.550.10">
    <property type="entry name" value="Spore Coat Polysaccharide Biosynthesis Protein SpsA, Chain A"/>
    <property type="match status" value="1"/>
</dbReference>
<evidence type="ECO:0000313" key="1">
    <source>
        <dbReference type="EMBL" id="PIY58805.1"/>
    </source>
</evidence>
<evidence type="ECO:0000313" key="2">
    <source>
        <dbReference type="Proteomes" id="UP000230732"/>
    </source>
</evidence>
<comment type="caution">
    <text evidence="1">The sequence shown here is derived from an EMBL/GenBank/DDBJ whole genome shotgun (WGS) entry which is preliminary data.</text>
</comment>
<dbReference type="AlphaFoldDB" id="A0A2M7Q6V0"/>
<gene>
    <name evidence="1" type="ORF">COY98_00210</name>
</gene>
<dbReference type="InterPro" id="IPR029044">
    <property type="entry name" value="Nucleotide-diphossugar_trans"/>
</dbReference>
<sequence length="305" mass="34758">MIRAPIALFAYKRLDHLRRTIDALRINNLAFESDLHIYSDGPRNNGDEKEVGEVRSYIKSLDGGFKSININLSEVNKGLAVSIVEGVSYLVNKYGFVIVVEDDVVTSNLFLSFMNDSLDKYKDTESVMHVSGYSFPMKEKLPEVFLSQMPFVWGWATWKRAWVHYNDDATMLLNGVNKVGRNKFNYDGTFNFTSPLEQNARGTMKTWAIKWQASIFIKGGVSLTPFPSYTNNIGHDGTGEHTTLSNEYYNKVYLATLPNKLLDISESQEGRVAIKNFLEKIKPSMMFLVYTKIKKILNINKEESI</sequence>
<proteinExistence type="predicted"/>
<dbReference type="GO" id="GO:0016740">
    <property type="term" value="F:transferase activity"/>
    <property type="evidence" value="ECO:0007669"/>
    <property type="project" value="UniProtKB-KW"/>
</dbReference>
<name>A0A2M7Q6V0_9BACT</name>